<keyword evidence="3 6" id="KW-0812">Transmembrane</keyword>
<evidence type="ECO:0000313" key="7">
    <source>
        <dbReference type="EMBL" id="PHJ38721.1"/>
    </source>
</evidence>
<dbReference type="PANTHER" id="PTHR30482">
    <property type="entry name" value="HIGH-AFFINITY BRANCHED-CHAIN AMINO ACID TRANSPORT SYSTEM PERMEASE"/>
    <property type="match status" value="1"/>
</dbReference>
<evidence type="ECO:0000313" key="8">
    <source>
        <dbReference type="Proteomes" id="UP000222564"/>
    </source>
</evidence>
<evidence type="ECO:0000256" key="3">
    <source>
        <dbReference type="ARBA" id="ARBA00022692"/>
    </source>
</evidence>
<feature type="transmembrane region" description="Helical" evidence="6">
    <location>
        <begin position="305"/>
        <end position="329"/>
    </location>
</feature>
<evidence type="ECO:0000256" key="4">
    <source>
        <dbReference type="ARBA" id="ARBA00022989"/>
    </source>
</evidence>
<dbReference type="Pfam" id="PF02653">
    <property type="entry name" value="BPD_transp_2"/>
    <property type="match status" value="1"/>
</dbReference>
<accession>A0A2C6L2Z2</accession>
<evidence type="ECO:0000256" key="1">
    <source>
        <dbReference type="ARBA" id="ARBA00004651"/>
    </source>
</evidence>
<dbReference type="CDD" id="cd06581">
    <property type="entry name" value="TM_PBP1_LivM_like"/>
    <property type="match status" value="1"/>
</dbReference>
<sequence>MIKRNVVISIIFILLCLAPLFLSDFRINLLGKFVAFAILALGIDLIWGYTGILSLGHGVFFGLGAYCMAMYLKLESSGGKVPDFMSWSGQEVLPWFWKPFASAPFALTMAILIPVLLASIIGYLTFKNRIRGVYFSILTQALSIIFVVLFVGQQAYTGGTNGITNFKTIFGFSLSNPSTKLGLYYIAVLLLLAAYVFCKFIIDRRIGRVLVAIRDGENRIRFSGYNPTVYKVFVYAISAGLAGLAGAIYVPQVGIISPAEMGIVLSIEMVSWVAIGGRGTLTGAIIGAVLVNSLKSVVSENFPDIWSYFIGIAFIAVVIFMPSGLVGIYHQIKKSGAILWCSRERKQP</sequence>
<dbReference type="NCBIfam" id="TIGR03408">
    <property type="entry name" value="urea_trans_UrtC"/>
    <property type="match status" value="1"/>
</dbReference>
<proteinExistence type="predicted"/>
<feature type="transmembrane region" description="Helical" evidence="6">
    <location>
        <begin position="229"/>
        <end position="249"/>
    </location>
</feature>
<feature type="transmembrane region" description="Helical" evidence="6">
    <location>
        <begin position="133"/>
        <end position="152"/>
    </location>
</feature>
<name>A0A2C6L2Z2_9FIRM</name>
<feature type="transmembrane region" description="Helical" evidence="6">
    <location>
        <begin position="182"/>
        <end position="202"/>
    </location>
</feature>
<protein>
    <submittedName>
        <fullName evidence="7">Urea ABC transporter permease</fullName>
    </submittedName>
</protein>
<gene>
    <name evidence="7" type="ORF">P378_08355</name>
</gene>
<evidence type="ECO:0000256" key="2">
    <source>
        <dbReference type="ARBA" id="ARBA00022475"/>
    </source>
</evidence>
<keyword evidence="8" id="KW-1185">Reference proteome</keyword>
<comment type="caution">
    <text evidence="7">The sequence shown here is derived from an EMBL/GenBank/DDBJ whole genome shotgun (WGS) entry which is preliminary data.</text>
</comment>
<reference evidence="7 8" key="1">
    <citation type="submission" date="2013-09" db="EMBL/GenBank/DDBJ databases">
        <title>Biodegradation of hydrocarbons in the deep terrestrial subsurface : characterization of a microbial consortium composed of two Desulfotomaculum species originating from a deep geological formation.</title>
        <authorList>
            <person name="Aullo T."/>
            <person name="Berlendis S."/>
            <person name="Lascourreges J.-F."/>
            <person name="Dessort D."/>
            <person name="Saint-Laurent S."/>
            <person name="Schraauwers B."/>
            <person name="Mas J."/>
            <person name="Magot M."/>
            <person name="Ranchou-Peyruse A."/>
        </authorList>
    </citation>
    <scope>NUCLEOTIDE SEQUENCE [LARGE SCALE GENOMIC DNA]</scope>
    <source>
        <strain evidence="7 8">Bs107</strain>
    </source>
</reference>
<feature type="transmembrane region" description="Helical" evidence="6">
    <location>
        <begin position="6"/>
        <end position="22"/>
    </location>
</feature>
<keyword evidence="5 6" id="KW-0472">Membrane</keyword>
<feature type="transmembrane region" description="Helical" evidence="6">
    <location>
        <begin position="103"/>
        <end position="126"/>
    </location>
</feature>
<feature type="transmembrane region" description="Helical" evidence="6">
    <location>
        <begin position="55"/>
        <end position="74"/>
    </location>
</feature>
<dbReference type="InterPro" id="IPR043428">
    <property type="entry name" value="LivM-like"/>
</dbReference>
<comment type="subcellular location">
    <subcellularLocation>
        <location evidence="1">Cell membrane</location>
        <topology evidence="1">Multi-pass membrane protein</topology>
    </subcellularLocation>
</comment>
<dbReference type="GO" id="GO:0015658">
    <property type="term" value="F:branched-chain amino acid transmembrane transporter activity"/>
    <property type="evidence" value="ECO:0007669"/>
    <property type="project" value="InterPro"/>
</dbReference>
<keyword evidence="2" id="KW-1003">Cell membrane</keyword>
<dbReference type="InterPro" id="IPR001851">
    <property type="entry name" value="ABC_transp_permease"/>
</dbReference>
<dbReference type="EMBL" id="AWQQ01000046">
    <property type="protein sequence ID" value="PHJ38721.1"/>
    <property type="molecule type" value="Genomic_DNA"/>
</dbReference>
<dbReference type="GO" id="GO:0005886">
    <property type="term" value="C:plasma membrane"/>
    <property type="evidence" value="ECO:0007669"/>
    <property type="project" value="UniProtKB-SubCell"/>
</dbReference>
<feature type="transmembrane region" description="Helical" evidence="6">
    <location>
        <begin position="29"/>
        <end position="49"/>
    </location>
</feature>
<feature type="transmembrane region" description="Helical" evidence="6">
    <location>
        <begin position="281"/>
        <end position="299"/>
    </location>
</feature>
<dbReference type="PANTHER" id="PTHR30482:SF4">
    <property type="entry name" value="SLR1201 PROTEIN"/>
    <property type="match status" value="1"/>
</dbReference>
<dbReference type="InterPro" id="IPR017778">
    <property type="entry name" value="ABC_transptr_urea_perm_UrtC"/>
</dbReference>
<keyword evidence="4 6" id="KW-1133">Transmembrane helix</keyword>
<dbReference type="AlphaFoldDB" id="A0A2C6L2Z2"/>
<evidence type="ECO:0000256" key="6">
    <source>
        <dbReference type="SAM" id="Phobius"/>
    </source>
</evidence>
<organism evidence="7 8">
    <name type="scientific">Desulforamulus profundi</name>
    <dbReference type="NCBI Taxonomy" id="1383067"/>
    <lineage>
        <taxon>Bacteria</taxon>
        <taxon>Bacillati</taxon>
        <taxon>Bacillota</taxon>
        <taxon>Clostridia</taxon>
        <taxon>Eubacteriales</taxon>
        <taxon>Peptococcaceae</taxon>
        <taxon>Desulforamulus</taxon>
    </lineage>
</organism>
<evidence type="ECO:0000256" key="5">
    <source>
        <dbReference type="ARBA" id="ARBA00023136"/>
    </source>
</evidence>
<dbReference type="Proteomes" id="UP000222564">
    <property type="component" value="Unassembled WGS sequence"/>
</dbReference>